<dbReference type="GO" id="GO:0005524">
    <property type="term" value="F:ATP binding"/>
    <property type="evidence" value="ECO:0007669"/>
    <property type="project" value="UniProtKB-UniRule"/>
</dbReference>
<accession>A0A6P8G6K7</accession>
<evidence type="ECO:0000313" key="25">
    <source>
        <dbReference type="Proteomes" id="UP000515152"/>
    </source>
</evidence>
<evidence type="ECO:0000256" key="11">
    <source>
        <dbReference type="ARBA" id="ARBA00022806"/>
    </source>
</evidence>
<evidence type="ECO:0000256" key="21">
    <source>
        <dbReference type="RuleBase" id="RU367041"/>
    </source>
</evidence>
<dbReference type="GO" id="GO:0033567">
    <property type="term" value="P:DNA replication, Okazaki fragment processing"/>
    <property type="evidence" value="ECO:0007669"/>
    <property type="project" value="UniProtKB-UniRule"/>
</dbReference>
<dbReference type="CDD" id="cd18041">
    <property type="entry name" value="DEXXQc_DNA2"/>
    <property type="match status" value="1"/>
</dbReference>
<dbReference type="FunFam" id="3.40.50.300:FF:000915">
    <property type="entry name" value="DNA replication ATP-dependent helicase/nuclease DNA2"/>
    <property type="match status" value="1"/>
</dbReference>
<keyword evidence="17 21" id="KW-0234">DNA repair</keyword>
<gene>
    <name evidence="26" type="primary">dna2</name>
</gene>
<dbReference type="FunFam" id="3.40.50.300:FF:000721">
    <property type="entry name" value="DNA replication ATP-dependent helicase/nuclease DNA2"/>
    <property type="match status" value="1"/>
</dbReference>
<evidence type="ECO:0000256" key="1">
    <source>
        <dbReference type="ARBA" id="ARBA00001966"/>
    </source>
</evidence>
<keyword evidence="16 21" id="KW-0496">Mitochondrion</keyword>
<dbReference type="KEGG" id="char:105890901"/>
<evidence type="ECO:0000256" key="20">
    <source>
        <dbReference type="ARBA" id="ARBA00047995"/>
    </source>
</evidence>
<comment type="catalytic activity">
    <reaction evidence="20 21">
        <text>ATP + H2O = ADP + phosphate + H(+)</text>
        <dbReference type="Rhea" id="RHEA:13065"/>
        <dbReference type="ChEBI" id="CHEBI:15377"/>
        <dbReference type="ChEBI" id="CHEBI:15378"/>
        <dbReference type="ChEBI" id="CHEBI:30616"/>
        <dbReference type="ChEBI" id="CHEBI:43474"/>
        <dbReference type="ChEBI" id="CHEBI:456216"/>
        <dbReference type="EC" id="3.6.4.12"/>
    </reaction>
</comment>
<evidence type="ECO:0000256" key="12">
    <source>
        <dbReference type="ARBA" id="ARBA00022840"/>
    </source>
</evidence>
<evidence type="ECO:0000256" key="6">
    <source>
        <dbReference type="ARBA" id="ARBA00022723"/>
    </source>
</evidence>
<dbReference type="CTD" id="1763"/>
<evidence type="ECO:0000256" key="2">
    <source>
        <dbReference type="ARBA" id="ARBA00007913"/>
    </source>
</evidence>
<evidence type="ECO:0000313" key="26">
    <source>
        <dbReference type="RefSeq" id="XP_031435138.2"/>
    </source>
</evidence>
<reference evidence="26" key="1">
    <citation type="submission" date="2025-08" db="UniProtKB">
        <authorList>
            <consortium name="RefSeq"/>
        </authorList>
    </citation>
    <scope>IDENTIFICATION</scope>
</reference>
<evidence type="ECO:0000256" key="3">
    <source>
        <dbReference type="ARBA" id="ARBA00022485"/>
    </source>
</evidence>
<keyword evidence="11 21" id="KW-0347">Helicase</keyword>
<dbReference type="EC" id="3.6.4.12" evidence="21"/>
<dbReference type="PANTHER" id="PTHR10887:SF433">
    <property type="entry name" value="DNA REPLICATION ATP-DEPENDENT HELICASE_NUCLEASE DNA2"/>
    <property type="match status" value="1"/>
</dbReference>
<dbReference type="GO" id="GO:0071932">
    <property type="term" value="P:replication fork reversal"/>
    <property type="evidence" value="ECO:0007669"/>
    <property type="project" value="TreeGrafter"/>
</dbReference>
<evidence type="ECO:0000256" key="14">
    <source>
        <dbReference type="ARBA" id="ARBA00023014"/>
    </source>
</evidence>
<keyword evidence="13 21" id="KW-0408">Iron</keyword>
<keyword evidence="14 21" id="KW-0411">Iron-sulfur</keyword>
<evidence type="ECO:0000256" key="9">
    <source>
        <dbReference type="ARBA" id="ARBA00022763"/>
    </source>
</evidence>
<sequence>MSQERRSDPETGFLLYLKTGNLHPIVGNHMDRRELVKLRNLLAHHLGNNLKKVEGGTTCLAPLPDVISDRQACKYCPQKQNCAIYNKALETDPVGAPQQPFLELESQHLTQPQLQYFSHWVLLCALEARTMEAKGGRRNIWLQSAQERERSGGCLGKMLRTGKVTTLAEDVYLHTFERQGGAQALTGLNVGERVVVGDQDSKFIAMAAGYVTEVCGAGVSCSLDRDLSKCPANMVFCLDKDEGAGGLSTHFGNISKLMENSPTSQRLRELIVDFRLPQFIDSLSSVLPRDAKDTVANILKGLNKPQKQAMKKVLLSKDYTLIVGMPGTGKTTTICTLVRILHACGFSVLLTSYTHSAVDNILLKLKKFKIGFLRLGRAQKVHPDIRPFTDEHCRAKGITSLTDLEHLYNKELVVATTCMGVKHALFSRRRFDFCIVDEASQISQPVCLGPLIYAQRFVLVGDHQQLPPIVQNAEARTLGMDESLFKRLEHHSNAVVQLTVQYRMNSKIMSLSNKLMYEGKLECGSERTASAVLQLATRDSVEQDLELFIGQVEYLSWIKAALQPLNPVCFLDTTKVPAIETVEKGGISNQIEATLVHAVVSLLLKSGCKAADIGIIAPYRQQLKTISGLLASPAFSPVEVNTVDKYQGRDKSVIIVSFVRSSLEANMGELLKDWRRLNVAITRAKHKLIMIGSVSTLRRYAPLEKLLTHLEQERMMFQLPVAAHEVLPTTFL</sequence>
<evidence type="ECO:0000256" key="7">
    <source>
        <dbReference type="ARBA" id="ARBA00022741"/>
    </source>
</evidence>
<keyword evidence="3 21" id="KW-0004">4Fe-4S</keyword>
<keyword evidence="19 21" id="KW-0511">Multifunctional enzyme</keyword>
<dbReference type="GO" id="GO:0006281">
    <property type="term" value="P:DNA repair"/>
    <property type="evidence" value="ECO:0007669"/>
    <property type="project" value="UniProtKB-KW"/>
</dbReference>
<comment type="subcellular location">
    <subcellularLocation>
        <location evidence="21">Nucleus</location>
    </subcellularLocation>
    <subcellularLocation>
        <location evidence="21">Mitochondrion</location>
    </subcellularLocation>
</comment>
<comment type="cofactor">
    <cofactor evidence="1">
        <name>[4Fe-4S] cluster</name>
        <dbReference type="ChEBI" id="CHEBI:49883"/>
    </cofactor>
</comment>
<evidence type="ECO:0000256" key="4">
    <source>
        <dbReference type="ARBA" id="ARBA00022705"/>
    </source>
</evidence>
<keyword evidence="5 21" id="KW-0540">Nuclease</keyword>
<keyword evidence="12 21" id="KW-0067">ATP-binding</keyword>
<feature type="domain" description="DNA2/NAM7 helicase helicase" evidence="22">
    <location>
        <begin position="406"/>
        <end position="471"/>
    </location>
</feature>
<keyword evidence="15 21" id="KW-0238">DNA-binding</keyword>
<feature type="domain" description="DNA2 rift barrel" evidence="24">
    <location>
        <begin position="145"/>
        <end position="242"/>
    </location>
</feature>
<name>A0A6P8G6K7_CLUHA</name>
<evidence type="ECO:0000256" key="17">
    <source>
        <dbReference type="ARBA" id="ARBA00023204"/>
    </source>
</evidence>
<dbReference type="GeneID" id="105890901"/>
<dbReference type="InterPro" id="IPR048459">
    <property type="entry name" value="DNA2_Rift"/>
</dbReference>
<dbReference type="GO" id="GO:0051539">
    <property type="term" value="F:4 iron, 4 sulfur cluster binding"/>
    <property type="evidence" value="ECO:0007669"/>
    <property type="project" value="UniProtKB-UniRule"/>
</dbReference>
<dbReference type="GO" id="GO:0017108">
    <property type="term" value="F:5'-flap endonuclease activity"/>
    <property type="evidence" value="ECO:0007669"/>
    <property type="project" value="UniProtKB-UniRule"/>
</dbReference>
<evidence type="ECO:0000259" key="22">
    <source>
        <dbReference type="Pfam" id="PF13086"/>
    </source>
</evidence>
<dbReference type="InterPro" id="IPR026851">
    <property type="entry name" value="Dna2/JHS1_DEXXQ-box"/>
</dbReference>
<dbReference type="CDD" id="cd18808">
    <property type="entry name" value="SF1_C_Upf1"/>
    <property type="match status" value="1"/>
</dbReference>
<dbReference type="Pfam" id="PF21123">
    <property type="entry name" value="Dna2_Rift"/>
    <property type="match status" value="1"/>
</dbReference>
<evidence type="ECO:0000256" key="8">
    <source>
        <dbReference type="ARBA" id="ARBA00022759"/>
    </source>
</evidence>
<keyword evidence="10 21" id="KW-0378">Hydrolase</keyword>
<evidence type="ECO:0000259" key="23">
    <source>
        <dbReference type="Pfam" id="PF13087"/>
    </source>
</evidence>
<comment type="function">
    <text evidence="21">Key enzyme involved in DNA replication and DNA repair. Involved in Okazaki fragments processing by cleaving long flaps that escape FEN1: flaps that are longer than 27 nucleotides are coated by replication protein A complex (RPA), leading to recruit DNA2 which cleaves the flap until it is too short to bind RPA and becomes a substrate for FEN1. Also involved in 5'-end resection of DNA during double-strand break (DSB) repair by mediating the cleavage of 5'-ssDNA.</text>
</comment>
<organism evidence="25 26">
    <name type="scientific">Clupea harengus</name>
    <name type="common">Atlantic herring</name>
    <dbReference type="NCBI Taxonomy" id="7950"/>
    <lineage>
        <taxon>Eukaryota</taxon>
        <taxon>Metazoa</taxon>
        <taxon>Chordata</taxon>
        <taxon>Craniata</taxon>
        <taxon>Vertebrata</taxon>
        <taxon>Euteleostomi</taxon>
        <taxon>Actinopterygii</taxon>
        <taxon>Neopterygii</taxon>
        <taxon>Teleostei</taxon>
        <taxon>Clupei</taxon>
        <taxon>Clupeiformes</taxon>
        <taxon>Clupeoidei</taxon>
        <taxon>Clupeidae</taxon>
        <taxon>Clupea</taxon>
    </lineage>
</organism>
<feature type="domain" description="DNA2/NAM7 helicase-like C-terminal" evidence="23">
    <location>
        <begin position="480"/>
        <end position="694"/>
    </location>
</feature>
<dbReference type="FunFam" id="3.40.50.300:FF:000789">
    <property type="entry name" value="DNA replication ATP-dependent helicase/nuclease DNA2"/>
    <property type="match status" value="1"/>
</dbReference>
<dbReference type="GO" id="GO:0003677">
    <property type="term" value="F:DNA binding"/>
    <property type="evidence" value="ECO:0007669"/>
    <property type="project" value="UniProtKB-UniRule"/>
</dbReference>
<evidence type="ECO:0000259" key="24">
    <source>
        <dbReference type="Pfam" id="PF21123"/>
    </source>
</evidence>
<feature type="domain" description="DNA2/NAM7 helicase helicase" evidence="22">
    <location>
        <begin position="302"/>
        <end position="392"/>
    </location>
</feature>
<dbReference type="InterPro" id="IPR041677">
    <property type="entry name" value="DNA2/NAM7_AAA_11"/>
</dbReference>
<protein>
    <recommendedName>
        <fullName evidence="21">DNA replication ATP-dependent helicase/nuclease</fullName>
        <ecNumber evidence="21">3.1.-.-</ecNumber>
        <ecNumber evidence="21">3.6.4.12</ecNumber>
    </recommendedName>
</protein>
<dbReference type="PANTHER" id="PTHR10887">
    <property type="entry name" value="DNA2/NAM7 HELICASE FAMILY"/>
    <property type="match status" value="1"/>
</dbReference>
<dbReference type="Pfam" id="PF13087">
    <property type="entry name" value="AAA_12"/>
    <property type="match status" value="1"/>
</dbReference>
<dbReference type="InterPro" id="IPR045055">
    <property type="entry name" value="DNA2/NAM7-like"/>
</dbReference>
<dbReference type="OrthoDB" id="306218at2759"/>
<evidence type="ECO:0000256" key="18">
    <source>
        <dbReference type="ARBA" id="ARBA00023242"/>
    </source>
</evidence>
<keyword evidence="4 21" id="KW-0235">DNA replication</keyword>
<evidence type="ECO:0000256" key="13">
    <source>
        <dbReference type="ARBA" id="ARBA00023004"/>
    </source>
</evidence>
<dbReference type="EC" id="3.1.-.-" evidence="21"/>
<keyword evidence="25" id="KW-1185">Reference proteome</keyword>
<evidence type="ECO:0000256" key="16">
    <source>
        <dbReference type="ARBA" id="ARBA00023128"/>
    </source>
</evidence>
<evidence type="ECO:0000256" key="5">
    <source>
        <dbReference type="ARBA" id="ARBA00022722"/>
    </source>
</evidence>
<dbReference type="RefSeq" id="XP_031435138.2">
    <property type="nucleotide sequence ID" value="XM_031579278.2"/>
</dbReference>
<proteinExistence type="inferred from homology"/>
<evidence type="ECO:0000256" key="15">
    <source>
        <dbReference type="ARBA" id="ARBA00023125"/>
    </source>
</evidence>
<evidence type="ECO:0000256" key="19">
    <source>
        <dbReference type="ARBA" id="ARBA00023268"/>
    </source>
</evidence>
<dbReference type="Proteomes" id="UP000515152">
    <property type="component" value="Chromosome 13"/>
</dbReference>
<dbReference type="GO" id="GO:0005634">
    <property type="term" value="C:nucleus"/>
    <property type="evidence" value="ECO:0007669"/>
    <property type="project" value="UniProtKB-SubCell"/>
</dbReference>
<keyword evidence="6 21" id="KW-0479">Metal-binding</keyword>
<dbReference type="AlphaFoldDB" id="A0A6P8G6K7"/>
<dbReference type="InterPro" id="IPR047187">
    <property type="entry name" value="SF1_C_Upf1"/>
</dbReference>
<dbReference type="GO" id="GO:0017116">
    <property type="term" value="F:single-stranded DNA helicase activity"/>
    <property type="evidence" value="ECO:0007669"/>
    <property type="project" value="UniProtKB-UniRule"/>
</dbReference>
<dbReference type="GO" id="GO:0005739">
    <property type="term" value="C:mitochondrion"/>
    <property type="evidence" value="ECO:0007669"/>
    <property type="project" value="UniProtKB-SubCell"/>
</dbReference>
<evidence type="ECO:0000256" key="10">
    <source>
        <dbReference type="ARBA" id="ARBA00022801"/>
    </source>
</evidence>
<comment type="similarity">
    <text evidence="2 21">Belongs to the DNA2/NAM7 helicase family.</text>
</comment>
<keyword evidence="9 21" id="KW-0227">DNA damage</keyword>
<dbReference type="Pfam" id="PF13086">
    <property type="entry name" value="AAA_11"/>
    <property type="match status" value="2"/>
</dbReference>
<keyword evidence="18 21" id="KW-0539">Nucleus</keyword>
<keyword evidence="8" id="KW-0255">Endonuclease</keyword>
<keyword evidence="7 21" id="KW-0547">Nucleotide-binding</keyword>
<dbReference type="InterPro" id="IPR041679">
    <property type="entry name" value="DNA2/NAM7-like_C"/>
</dbReference>
<dbReference type="GO" id="GO:0046872">
    <property type="term" value="F:metal ion binding"/>
    <property type="evidence" value="ECO:0007669"/>
    <property type="project" value="UniProtKB-UniRule"/>
</dbReference>